<keyword evidence="5" id="KW-0067">ATP-binding</keyword>
<dbReference type="EC" id="6.2.1.26" evidence="8"/>
<organism evidence="8">
    <name type="scientific">hydrothermal vent metagenome</name>
    <dbReference type="NCBI Taxonomy" id="652676"/>
    <lineage>
        <taxon>unclassified sequences</taxon>
        <taxon>metagenomes</taxon>
        <taxon>ecological metagenomes</taxon>
    </lineage>
</organism>
<dbReference type="Gene3D" id="3.40.50.12780">
    <property type="entry name" value="N-terminal domain of ligase-like"/>
    <property type="match status" value="1"/>
</dbReference>
<dbReference type="PANTHER" id="PTHR43201">
    <property type="entry name" value="ACYL-COA SYNTHETASE"/>
    <property type="match status" value="1"/>
</dbReference>
<evidence type="ECO:0000313" key="8">
    <source>
        <dbReference type="EMBL" id="VAX37111.1"/>
    </source>
</evidence>
<evidence type="ECO:0000256" key="3">
    <source>
        <dbReference type="ARBA" id="ARBA00022598"/>
    </source>
</evidence>
<dbReference type="GO" id="GO:0006631">
    <property type="term" value="P:fatty acid metabolic process"/>
    <property type="evidence" value="ECO:0007669"/>
    <property type="project" value="TreeGrafter"/>
</dbReference>
<dbReference type="InterPro" id="IPR025110">
    <property type="entry name" value="AMP-bd_C"/>
</dbReference>
<keyword evidence="4" id="KW-0547">Nucleotide-binding</keyword>
<proteinExistence type="inferred from homology"/>
<dbReference type="InterPro" id="IPR020845">
    <property type="entry name" value="AMP-binding_CS"/>
</dbReference>
<dbReference type="PANTHER" id="PTHR43201:SF5">
    <property type="entry name" value="MEDIUM-CHAIN ACYL-COA LIGASE ACSF2, MITOCHONDRIAL"/>
    <property type="match status" value="1"/>
</dbReference>
<name>A0A3B1DE28_9ZZZZ</name>
<evidence type="ECO:0000256" key="5">
    <source>
        <dbReference type="ARBA" id="ARBA00022840"/>
    </source>
</evidence>
<dbReference type="InterPro" id="IPR010192">
    <property type="entry name" value="MenE"/>
</dbReference>
<reference evidence="8" key="1">
    <citation type="submission" date="2018-06" db="EMBL/GenBank/DDBJ databases">
        <authorList>
            <person name="Zhirakovskaya E."/>
        </authorList>
    </citation>
    <scope>NUCLEOTIDE SEQUENCE</scope>
</reference>
<dbReference type="GO" id="GO:0009234">
    <property type="term" value="P:menaquinone biosynthetic process"/>
    <property type="evidence" value="ECO:0007669"/>
    <property type="project" value="UniProtKB-KW"/>
</dbReference>
<dbReference type="InterPro" id="IPR045851">
    <property type="entry name" value="AMP-bd_C_sf"/>
</dbReference>
<dbReference type="PROSITE" id="PS00455">
    <property type="entry name" value="AMP_BINDING"/>
    <property type="match status" value="1"/>
</dbReference>
<accession>A0A3B1DE28</accession>
<evidence type="ECO:0000256" key="4">
    <source>
        <dbReference type="ARBA" id="ARBA00022741"/>
    </source>
</evidence>
<dbReference type="CDD" id="cd17630">
    <property type="entry name" value="OSB_MenE-like"/>
    <property type="match status" value="1"/>
</dbReference>
<dbReference type="AlphaFoldDB" id="A0A3B1DE28"/>
<dbReference type="Pfam" id="PF00501">
    <property type="entry name" value="AMP-binding"/>
    <property type="match status" value="1"/>
</dbReference>
<evidence type="ECO:0000259" key="7">
    <source>
        <dbReference type="Pfam" id="PF13193"/>
    </source>
</evidence>
<dbReference type="NCBIfam" id="TIGR01923">
    <property type="entry name" value="menE"/>
    <property type="match status" value="1"/>
</dbReference>
<dbReference type="GO" id="GO:0031956">
    <property type="term" value="F:medium-chain fatty acid-CoA ligase activity"/>
    <property type="evidence" value="ECO:0007669"/>
    <property type="project" value="TreeGrafter"/>
</dbReference>
<sequence>MFKAVFDQCPTQIAIIDQEQSLSYAQLNAYVNSAVNHFQNMGIQKNDTISILSENTTSYLITLCALWRMGAVVCLLNVRLPDKIIEAQTKYIQSKYLLKSKNIDYKNYTLHENNPCNTFSINQIATILFTSGSTGIPKAAVHTFANHCFSAKNSNINIPIKRGDRWLLSLPLYHVGGLSIFFRILLGQGTVVIPKNKNDIGSLIVLHKITHISLVPTQLQKLLQENINITSLKMVLLGSGPISENLLNEARKKSWPIYKTYGMTEMSSQIATAHKKFAEAKIFSGNKVKISKKGEVLIKGNTLFKGYLQKNNKIDRSIDSEGWFATGDLGSITKDGFLNISGRKDNMFISGGENIQPEEIEKYLCQIDGIQNAIVIAAADKKFGFRPKAFVQLEKKSKLKTKDIIYHLSTHLPKFKCPDKFFLWPKKMTNKSIKIKRSDFKNLHDIVLLS</sequence>
<keyword evidence="3 8" id="KW-0436">Ligase</keyword>
<gene>
    <name evidence="8" type="ORF">MNBD_UNCLBAC01-1616</name>
</gene>
<evidence type="ECO:0000256" key="1">
    <source>
        <dbReference type="ARBA" id="ARBA00006432"/>
    </source>
</evidence>
<dbReference type="GO" id="GO:0005524">
    <property type="term" value="F:ATP binding"/>
    <property type="evidence" value="ECO:0007669"/>
    <property type="project" value="UniProtKB-KW"/>
</dbReference>
<evidence type="ECO:0000259" key="6">
    <source>
        <dbReference type="Pfam" id="PF00501"/>
    </source>
</evidence>
<dbReference type="InterPro" id="IPR042099">
    <property type="entry name" value="ANL_N_sf"/>
</dbReference>
<evidence type="ECO:0000256" key="2">
    <source>
        <dbReference type="ARBA" id="ARBA00022428"/>
    </source>
</evidence>
<dbReference type="EMBL" id="UOGJ01000119">
    <property type="protein sequence ID" value="VAX37111.1"/>
    <property type="molecule type" value="Genomic_DNA"/>
</dbReference>
<dbReference type="Gene3D" id="3.30.300.30">
    <property type="match status" value="1"/>
</dbReference>
<feature type="domain" description="AMP-binding enzyme C-terminal" evidence="7">
    <location>
        <begin position="359"/>
        <end position="426"/>
    </location>
</feature>
<protein>
    <submittedName>
        <fullName evidence="8">O-succinylbenzoic acid--CoA ligase</fullName>
        <ecNumber evidence="8">6.2.1.26</ecNumber>
    </submittedName>
</protein>
<feature type="domain" description="AMP-dependent synthetase/ligase" evidence="6">
    <location>
        <begin position="6"/>
        <end position="308"/>
    </location>
</feature>
<dbReference type="InterPro" id="IPR000873">
    <property type="entry name" value="AMP-dep_synth/lig_dom"/>
</dbReference>
<keyword evidence="2" id="KW-0474">Menaquinone biosynthesis</keyword>
<comment type="similarity">
    <text evidence="1">Belongs to the ATP-dependent AMP-binding enzyme family.</text>
</comment>
<dbReference type="SUPFAM" id="SSF56801">
    <property type="entry name" value="Acetyl-CoA synthetase-like"/>
    <property type="match status" value="1"/>
</dbReference>
<dbReference type="Pfam" id="PF13193">
    <property type="entry name" value="AMP-binding_C"/>
    <property type="match status" value="1"/>
</dbReference>
<dbReference type="GO" id="GO:0008756">
    <property type="term" value="F:o-succinylbenzoate-CoA ligase activity"/>
    <property type="evidence" value="ECO:0007669"/>
    <property type="project" value="UniProtKB-EC"/>
</dbReference>